<sequence>MSWVVKLGGSLARDPLLPSWLGIIAAHGGGRVAVIPGGGPFADAARAAQAVWPLDDVAAHNMAVLGMAQFGQLLHGLCPALVLARSVPEIRTALAAGRAAIWQPFELLRDEADALTSWDVTSDSLALWLGGRLDAGRVILVKSCSLPASADWDALSAAGIVDRRFPALARETRGRITLLERGGAETLRAALCGEHGHDELS</sequence>
<dbReference type="InterPro" id="IPR036393">
    <property type="entry name" value="AceGlu_kinase-like_sf"/>
</dbReference>
<dbReference type="EMBL" id="JBHSOG010000007">
    <property type="protein sequence ID" value="MFC5768039.1"/>
    <property type="molecule type" value="Genomic_DNA"/>
</dbReference>
<keyword evidence="3" id="KW-1185">Reference proteome</keyword>
<keyword evidence="2" id="KW-0418">Kinase</keyword>
<keyword evidence="2" id="KW-0808">Transferase</keyword>
<comment type="caution">
    <text evidence="2">The sequence shown here is derived from an EMBL/GenBank/DDBJ whole genome shotgun (WGS) entry which is preliminary data.</text>
</comment>
<gene>
    <name evidence="2" type="ORF">ACFPTN_01500</name>
</gene>
<organism evidence="2 3">
    <name type="scientific">Thauera sinica</name>
    <dbReference type="NCBI Taxonomy" id="2665146"/>
    <lineage>
        <taxon>Bacteria</taxon>
        <taxon>Pseudomonadati</taxon>
        <taxon>Pseudomonadota</taxon>
        <taxon>Betaproteobacteria</taxon>
        <taxon>Rhodocyclales</taxon>
        <taxon>Zoogloeaceae</taxon>
        <taxon>Thauera</taxon>
    </lineage>
</organism>
<protein>
    <submittedName>
        <fullName evidence="2">Aspartate kinase</fullName>
    </submittedName>
</protein>
<dbReference type="Proteomes" id="UP001595974">
    <property type="component" value="Unassembled WGS sequence"/>
</dbReference>
<accession>A0ABW1ALJ7</accession>
<feature type="domain" description="Aspartate/glutamate/uridylate kinase" evidence="1">
    <location>
        <begin position="2"/>
        <end position="142"/>
    </location>
</feature>
<dbReference type="InterPro" id="IPR001048">
    <property type="entry name" value="Asp/Glu/Uridylate_kinase"/>
</dbReference>
<dbReference type="GO" id="GO:0016301">
    <property type="term" value="F:kinase activity"/>
    <property type="evidence" value="ECO:0007669"/>
    <property type="project" value="UniProtKB-KW"/>
</dbReference>
<name>A0ABW1ALJ7_9RHOO</name>
<dbReference type="SUPFAM" id="SSF53633">
    <property type="entry name" value="Carbamate kinase-like"/>
    <property type="match status" value="1"/>
</dbReference>
<dbReference type="Gene3D" id="3.40.1160.10">
    <property type="entry name" value="Acetylglutamate kinase-like"/>
    <property type="match status" value="1"/>
</dbReference>
<evidence type="ECO:0000313" key="3">
    <source>
        <dbReference type="Proteomes" id="UP001595974"/>
    </source>
</evidence>
<reference evidence="3" key="1">
    <citation type="journal article" date="2019" name="Int. J. Syst. Evol. Microbiol.">
        <title>The Global Catalogue of Microorganisms (GCM) 10K type strain sequencing project: providing services to taxonomists for standard genome sequencing and annotation.</title>
        <authorList>
            <consortium name="The Broad Institute Genomics Platform"/>
            <consortium name="The Broad Institute Genome Sequencing Center for Infectious Disease"/>
            <person name="Wu L."/>
            <person name="Ma J."/>
        </authorList>
    </citation>
    <scope>NUCLEOTIDE SEQUENCE [LARGE SCALE GENOMIC DNA]</scope>
    <source>
        <strain evidence="3">SHR3</strain>
    </source>
</reference>
<dbReference type="Pfam" id="PF00696">
    <property type="entry name" value="AA_kinase"/>
    <property type="match status" value="1"/>
</dbReference>
<evidence type="ECO:0000313" key="2">
    <source>
        <dbReference type="EMBL" id="MFC5768039.1"/>
    </source>
</evidence>
<dbReference type="RefSeq" id="WP_232516390.1">
    <property type="nucleotide sequence ID" value="NZ_JBHSOG010000007.1"/>
</dbReference>
<evidence type="ECO:0000259" key="1">
    <source>
        <dbReference type="Pfam" id="PF00696"/>
    </source>
</evidence>
<proteinExistence type="predicted"/>